<gene>
    <name evidence="1" type="ORF">FIV34_17735</name>
</gene>
<reference evidence="1 2" key="1">
    <citation type="submission" date="2019-06" db="EMBL/GenBank/DDBJ databases">
        <title>A complete genome sequence for Luteibacter pinisoli MAH-14.</title>
        <authorList>
            <person name="Baltrus D.A."/>
        </authorList>
    </citation>
    <scope>NUCLEOTIDE SEQUENCE [LARGE SCALE GENOMIC DNA]</scope>
    <source>
        <strain evidence="1 2">MAH-14</strain>
    </source>
</reference>
<dbReference type="RefSeq" id="WP_139984847.1">
    <property type="nucleotide sequence ID" value="NZ_CP041046.1"/>
</dbReference>
<dbReference type="Proteomes" id="UP000316093">
    <property type="component" value="Chromosome"/>
</dbReference>
<evidence type="ECO:0000313" key="2">
    <source>
        <dbReference type="Proteomes" id="UP000316093"/>
    </source>
</evidence>
<protein>
    <submittedName>
        <fullName evidence="1">Uncharacterized protein</fullName>
    </submittedName>
</protein>
<dbReference type="AlphaFoldDB" id="A0A4Y5Z640"/>
<dbReference type="OrthoDB" id="5957866at2"/>
<evidence type="ECO:0000313" key="1">
    <source>
        <dbReference type="EMBL" id="QDE40922.1"/>
    </source>
</evidence>
<sequence length="85" mass="9426">MTTDEQTPSVHDLLNDATQWLQYARSVMTLVADLVHEADEVDCKQLSLTLEAIAAMTARGTRQLGEARAQMSWEAAMKDAHARIP</sequence>
<name>A0A4Y5Z640_9GAMM</name>
<keyword evidence="2" id="KW-1185">Reference proteome</keyword>
<dbReference type="KEGG" id="lpy:FIV34_17735"/>
<organism evidence="1 2">
    <name type="scientific">Luteibacter pinisoli</name>
    <dbReference type="NCBI Taxonomy" id="2589080"/>
    <lineage>
        <taxon>Bacteria</taxon>
        <taxon>Pseudomonadati</taxon>
        <taxon>Pseudomonadota</taxon>
        <taxon>Gammaproteobacteria</taxon>
        <taxon>Lysobacterales</taxon>
        <taxon>Rhodanobacteraceae</taxon>
        <taxon>Luteibacter</taxon>
    </lineage>
</organism>
<accession>A0A4Y5Z640</accession>
<dbReference type="EMBL" id="CP041046">
    <property type="protein sequence ID" value="QDE40922.1"/>
    <property type="molecule type" value="Genomic_DNA"/>
</dbReference>
<proteinExistence type="predicted"/>